<feature type="domain" description="Helix-turn-helix" evidence="1">
    <location>
        <begin position="19"/>
        <end position="62"/>
    </location>
</feature>
<dbReference type="AlphaFoldDB" id="A0A7W7BQS0"/>
<dbReference type="InterPro" id="IPR010093">
    <property type="entry name" value="SinI_DNA-bd"/>
</dbReference>
<dbReference type="EMBL" id="JACHMD010000001">
    <property type="protein sequence ID" value="MBB4667108.1"/>
    <property type="molecule type" value="Genomic_DNA"/>
</dbReference>
<protein>
    <submittedName>
        <fullName evidence="2">Excisionase family DNA binding protein</fullName>
    </submittedName>
</protein>
<proteinExistence type="predicted"/>
<evidence type="ECO:0000259" key="1">
    <source>
        <dbReference type="Pfam" id="PF12728"/>
    </source>
</evidence>
<dbReference type="Proteomes" id="UP000573729">
    <property type="component" value="Unassembled WGS sequence"/>
</dbReference>
<dbReference type="Pfam" id="PF12728">
    <property type="entry name" value="HTH_17"/>
    <property type="match status" value="1"/>
</dbReference>
<evidence type="ECO:0000313" key="2">
    <source>
        <dbReference type="EMBL" id="MBB4667108.1"/>
    </source>
</evidence>
<organism evidence="2 3">
    <name type="scientific">Microbacterium marinum</name>
    <dbReference type="NCBI Taxonomy" id="421115"/>
    <lineage>
        <taxon>Bacteria</taxon>
        <taxon>Bacillati</taxon>
        <taxon>Actinomycetota</taxon>
        <taxon>Actinomycetes</taxon>
        <taxon>Micrococcales</taxon>
        <taxon>Microbacteriaceae</taxon>
        <taxon>Microbacterium</taxon>
    </lineage>
</organism>
<dbReference type="GO" id="GO:0003677">
    <property type="term" value="F:DNA binding"/>
    <property type="evidence" value="ECO:0007669"/>
    <property type="project" value="InterPro"/>
</dbReference>
<reference evidence="2 3" key="1">
    <citation type="submission" date="2020-08" db="EMBL/GenBank/DDBJ databases">
        <title>Sequencing the genomes of 1000 actinobacteria strains.</title>
        <authorList>
            <person name="Klenk H.-P."/>
        </authorList>
    </citation>
    <scope>NUCLEOTIDE SEQUENCE [LARGE SCALE GENOMIC DNA]</scope>
    <source>
        <strain evidence="2 3">DSM 24947</strain>
    </source>
</reference>
<gene>
    <name evidence="2" type="ORF">BKA24_001817</name>
</gene>
<evidence type="ECO:0000313" key="3">
    <source>
        <dbReference type="Proteomes" id="UP000573729"/>
    </source>
</evidence>
<dbReference type="RefSeq" id="WP_221417303.1">
    <property type="nucleotide sequence ID" value="NZ_JACHMD010000001.1"/>
</dbReference>
<sequence length="74" mass="8377">MHAVEPDQTPTTLAPRWGTIEDVMAHLKVSRDTVRRMIARQEIQARRFGPRLIRIDLNQLDASSTPVVLTEKAA</sequence>
<dbReference type="NCBIfam" id="TIGR01764">
    <property type="entry name" value="excise"/>
    <property type="match status" value="1"/>
</dbReference>
<name>A0A7W7BQS0_9MICO</name>
<dbReference type="InterPro" id="IPR041657">
    <property type="entry name" value="HTH_17"/>
</dbReference>
<keyword evidence="3" id="KW-1185">Reference proteome</keyword>
<accession>A0A7W7BQS0</accession>
<comment type="caution">
    <text evidence="2">The sequence shown here is derived from an EMBL/GenBank/DDBJ whole genome shotgun (WGS) entry which is preliminary data.</text>
</comment>